<comment type="subcellular location">
    <subcellularLocation>
        <location evidence="3">Cell membrane</location>
        <topology evidence="3">Peripheral membrane protein</topology>
        <orientation evidence="3">Cytoplasmic side</orientation>
    </subcellularLocation>
</comment>
<evidence type="ECO:0000259" key="6">
    <source>
        <dbReference type="Pfam" id="PF00329"/>
    </source>
</evidence>
<evidence type="ECO:0000256" key="5">
    <source>
        <dbReference type="RuleBase" id="RU003582"/>
    </source>
</evidence>
<keyword evidence="3" id="KW-1003">Cell membrane</keyword>
<protein>
    <recommendedName>
        <fullName evidence="3">NADH-quinone oxidoreductase subunit C</fullName>
        <ecNumber evidence="3">7.1.1.-</ecNumber>
    </recommendedName>
    <alternativeName>
        <fullName evidence="3">NADH dehydrogenase I subunit C</fullName>
    </alternativeName>
    <alternativeName>
        <fullName evidence="3">NDH-1 subunit C</fullName>
    </alternativeName>
</protein>
<organism evidence="7 8">
    <name type="scientific">Sphingobacterium alimentarium</name>
    <dbReference type="NCBI Taxonomy" id="797292"/>
    <lineage>
        <taxon>Bacteria</taxon>
        <taxon>Pseudomonadati</taxon>
        <taxon>Bacteroidota</taxon>
        <taxon>Sphingobacteriia</taxon>
        <taxon>Sphingobacteriales</taxon>
        <taxon>Sphingobacteriaceae</taxon>
        <taxon>Sphingobacterium</taxon>
    </lineage>
</organism>
<dbReference type="InterPro" id="IPR020396">
    <property type="entry name" value="NADH_UbQ_OxRdtase_CS"/>
</dbReference>
<comment type="similarity">
    <text evidence="1 3 4">Belongs to the complex I 30 kDa subunit family.</text>
</comment>
<feature type="domain" description="NADH:ubiquinone oxidoreductase 30kDa subunit" evidence="6">
    <location>
        <begin position="29"/>
        <end position="153"/>
    </location>
</feature>
<dbReference type="Gene3D" id="3.30.460.80">
    <property type="entry name" value="NADH:ubiquinone oxidoreductase, 30kDa subunit"/>
    <property type="match status" value="1"/>
</dbReference>
<reference evidence="7 8" key="1">
    <citation type="submission" date="2019-03" db="EMBL/GenBank/DDBJ databases">
        <title>Genomic Encyclopedia of Type Strains, Phase IV (KMG-IV): sequencing the most valuable type-strain genomes for metagenomic binning, comparative biology and taxonomic classification.</title>
        <authorList>
            <person name="Goeker M."/>
        </authorList>
    </citation>
    <scope>NUCLEOTIDE SEQUENCE [LARGE SCALE GENOMIC DNA]</scope>
    <source>
        <strain evidence="7 8">DSM 22362</strain>
    </source>
</reference>
<dbReference type="InterPro" id="IPR001268">
    <property type="entry name" value="NADH_UbQ_OxRdtase_30kDa_su"/>
</dbReference>
<dbReference type="GO" id="GO:0005886">
    <property type="term" value="C:plasma membrane"/>
    <property type="evidence" value="ECO:0007669"/>
    <property type="project" value="UniProtKB-SubCell"/>
</dbReference>
<dbReference type="SUPFAM" id="SSF143243">
    <property type="entry name" value="Nqo5-like"/>
    <property type="match status" value="1"/>
</dbReference>
<dbReference type="EC" id="7.1.1.-" evidence="3"/>
<proteinExistence type="inferred from homology"/>
<dbReference type="HAMAP" id="MF_01357">
    <property type="entry name" value="NDH1_NuoC"/>
    <property type="match status" value="1"/>
</dbReference>
<dbReference type="EMBL" id="SMBZ01000023">
    <property type="protein sequence ID" value="TCV12576.1"/>
    <property type="molecule type" value="Genomic_DNA"/>
</dbReference>
<dbReference type="OrthoDB" id="9803286at2"/>
<dbReference type="RefSeq" id="WP_132777852.1">
    <property type="nucleotide sequence ID" value="NZ_SMBZ01000023.1"/>
</dbReference>
<dbReference type="GO" id="GO:0050136">
    <property type="term" value="F:NADH dehydrogenase (quinone) (non-electrogenic) activity"/>
    <property type="evidence" value="ECO:0007669"/>
    <property type="project" value="UniProtKB-UniRule"/>
</dbReference>
<dbReference type="PANTHER" id="PTHR10884">
    <property type="entry name" value="NADH DEHYDROGENASE UBIQUINONE IRON-SULFUR PROTEIN 3"/>
    <property type="match status" value="1"/>
</dbReference>
<dbReference type="InterPro" id="IPR010218">
    <property type="entry name" value="NADH_DH_suC"/>
</dbReference>
<comment type="function">
    <text evidence="3">NDH-1 shuttles electrons from NADH, via FMN and iron-sulfur (Fe-S) centers, to quinones in the respiratory chain. The immediate electron acceptor for the enzyme in this species is believed to be a menaquinone. Couples the redox reaction to proton translocation (for every two electrons transferred, four hydrogen ions are translocated across the cytoplasmic membrane), and thus conserves the redox energy in a proton gradient.</text>
</comment>
<name>A0A4R3VSL1_9SPHI</name>
<evidence type="ECO:0000256" key="1">
    <source>
        <dbReference type="ARBA" id="ARBA00007569"/>
    </source>
</evidence>
<dbReference type="NCBIfam" id="TIGR01961">
    <property type="entry name" value="NuoC_fam"/>
    <property type="match status" value="1"/>
</dbReference>
<comment type="subunit">
    <text evidence="3">NDH-1 is composed of 14 different subunits. Subunits NuoB, C, D, E, F, and G constitute the peripheral sector of the complex.</text>
</comment>
<evidence type="ECO:0000256" key="4">
    <source>
        <dbReference type="RuleBase" id="RU003456"/>
    </source>
</evidence>
<evidence type="ECO:0000256" key="3">
    <source>
        <dbReference type="HAMAP-Rule" id="MF_01357"/>
    </source>
</evidence>
<comment type="catalytic activity">
    <reaction evidence="3 5">
        <text>a quinone + NADH + 5 H(+)(in) = a quinol + NAD(+) + 4 H(+)(out)</text>
        <dbReference type="Rhea" id="RHEA:57888"/>
        <dbReference type="ChEBI" id="CHEBI:15378"/>
        <dbReference type="ChEBI" id="CHEBI:24646"/>
        <dbReference type="ChEBI" id="CHEBI:57540"/>
        <dbReference type="ChEBI" id="CHEBI:57945"/>
        <dbReference type="ChEBI" id="CHEBI:132124"/>
    </reaction>
</comment>
<evidence type="ECO:0000313" key="8">
    <source>
        <dbReference type="Proteomes" id="UP000295197"/>
    </source>
</evidence>
<dbReference type="Proteomes" id="UP000295197">
    <property type="component" value="Unassembled WGS sequence"/>
</dbReference>
<dbReference type="PANTHER" id="PTHR10884:SF14">
    <property type="entry name" value="NADH DEHYDROGENASE [UBIQUINONE] IRON-SULFUR PROTEIN 3, MITOCHONDRIAL"/>
    <property type="match status" value="1"/>
</dbReference>
<dbReference type="GO" id="GO:0048038">
    <property type="term" value="F:quinone binding"/>
    <property type="evidence" value="ECO:0007669"/>
    <property type="project" value="UniProtKB-KW"/>
</dbReference>
<evidence type="ECO:0000313" key="7">
    <source>
        <dbReference type="EMBL" id="TCV12576.1"/>
    </source>
</evidence>
<comment type="caution">
    <text evidence="7">The sequence shown here is derived from an EMBL/GenBank/DDBJ whole genome shotgun (WGS) entry which is preliminary data.</text>
</comment>
<keyword evidence="3 4" id="KW-1278">Translocase</keyword>
<keyword evidence="3" id="KW-0472">Membrane</keyword>
<dbReference type="InterPro" id="IPR037232">
    <property type="entry name" value="NADH_quin_OxRdtase_su_C/D-like"/>
</dbReference>
<gene>
    <name evidence="3" type="primary">nuoC</name>
    <name evidence="7" type="ORF">EDC17_102328</name>
</gene>
<keyword evidence="2 3" id="KW-0813">Transport</keyword>
<accession>A0A4R3VSL1</accession>
<dbReference type="Pfam" id="PF00329">
    <property type="entry name" value="Complex1_30kDa"/>
    <property type="match status" value="1"/>
</dbReference>
<dbReference type="PROSITE" id="PS00542">
    <property type="entry name" value="COMPLEX1_30K"/>
    <property type="match status" value="1"/>
</dbReference>
<keyword evidence="8" id="KW-1185">Reference proteome</keyword>
<dbReference type="AlphaFoldDB" id="A0A4R3VSL1"/>
<dbReference type="GO" id="GO:0008137">
    <property type="term" value="F:NADH dehydrogenase (ubiquinone) activity"/>
    <property type="evidence" value="ECO:0007669"/>
    <property type="project" value="InterPro"/>
</dbReference>
<sequence length="165" mass="19286">MIDKILKHLQAEFGVQSVALLEGTKQDTVVVPKEHLVDVCKLLRDHKEFYFDFLANITAVDYHPENRFALVYNLASLPYQTQLTIRVELPMENRDENNLPEVPSVSSIWRTADWHEREAFDLMGIYFTDHPDLRRILLPDDWAGFPLRKDYKDAESYHGIKIKGE</sequence>
<keyword evidence="3 5" id="KW-0874">Quinone</keyword>
<keyword evidence="3 4" id="KW-0520">NAD</keyword>
<evidence type="ECO:0000256" key="2">
    <source>
        <dbReference type="ARBA" id="ARBA00022448"/>
    </source>
</evidence>